<keyword evidence="4 7" id="KW-0547">Nucleotide-binding</keyword>
<evidence type="ECO:0000256" key="2">
    <source>
        <dbReference type="ARBA" id="ARBA00022527"/>
    </source>
</evidence>
<dbReference type="Gene3D" id="3.30.200.20">
    <property type="entry name" value="Phosphorylase Kinase, domain 1"/>
    <property type="match status" value="1"/>
</dbReference>
<dbReference type="RefSeq" id="WP_145185935.1">
    <property type="nucleotide sequence ID" value="NZ_CP036266.1"/>
</dbReference>
<dbReference type="SUPFAM" id="SSF56112">
    <property type="entry name" value="Protein kinase-like (PK-like)"/>
    <property type="match status" value="1"/>
</dbReference>
<evidence type="ECO:0000256" key="8">
    <source>
        <dbReference type="SAM" id="MobiDB-lite"/>
    </source>
</evidence>
<dbReference type="Proteomes" id="UP000320421">
    <property type="component" value="Chromosome"/>
</dbReference>
<keyword evidence="2" id="KW-0723">Serine/threonine-protein kinase</keyword>
<dbReference type="EC" id="2.7.11.1" evidence="1"/>
<feature type="domain" description="Protein kinase" evidence="10">
    <location>
        <begin position="104"/>
        <end position="372"/>
    </location>
</feature>
<keyword evidence="5 11" id="KW-0418">Kinase</keyword>
<keyword evidence="9" id="KW-0812">Transmembrane</keyword>
<keyword evidence="6 7" id="KW-0067">ATP-binding</keyword>
<name>A0A517PQ47_9PLAN</name>
<dbReference type="OrthoDB" id="248210at2"/>
<dbReference type="PROSITE" id="PS00108">
    <property type="entry name" value="PROTEIN_KINASE_ST"/>
    <property type="match status" value="1"/>
</dbReference>
<evidence type="ECO:0000256" key="5">
    <source>
        <dbReference type="ARBA" id="ARBA00022777"/>
    </source>
</evidence>
<feature type="transmembrane region" description="Helical" evidence="9">
    <location>
        <begin position="483"/>
        <end position="506"/>
    </location>
</feature>
<evidence type="ECO:0000256" key="6">
    <source>
        <dbReference type="ARBA" id="ARBA00022840"/>
    </source>
</evidence>
<dbReference type="FunFam" id="1.10.510.10:FF:000021">
    <property type="entry name" value="Serine/threonine protein kinase"/>
    <property type="match status" value="1"/>
</dbReference>
<feature type="transmembrane region" description="Helical" evidence="9">
    <location>
        <begin position="417"/>
        <end position="439"/>
    </location>
</feature>
<feature type="compositionally biased region" description="Polar residues" evidence="8">
    <location>
        <begin position="1452"/>
        <end position="1463"/>
    </location>
</feature>
<dbReference type="Gene3D" id="1.10.510.10">
    <property type="entry name" value="Transferase(Phosphotransferase) domain 1"/>
    <property type="match status" value="1"/>
</dbReference>
<keyword evidence="3 11" id="KW-0808">Transferase</keyword>
<keyword evidence="9" id="KW-0472">Membrane</keyword>
<feature type="binding site" evidence="7">
    <location>
        <position position="133"/>
    </location>
    <ligand>
        <name>ATP</name>
        <dbReference type="ChEBI" id="CHEBI:30616"/>
    </ligand>
</feature>
<dbReference type="PANTHER" id="PTHR43289">
    <property type="entry name" value="MITOGEN-ACTIVATED PROTEIN KINASE KINASE KINASE 20-RELATED"/>
    <property type="match status" value="1"/>
</dbReference>
<evidence type="ECO:0000313" key="11">
    <source>
        <dbReference type="EMBL" id="QDT21504.1"/>
    </source>
</evidence>
<dbReference type="InterPro" id="IPR008271">
    <property type="entry name" value="Ser/Thr_kinase_AS"/>
</dbReference>
<sequence length="1474" mass="162435">MSDPAADNPEPEPTRENVNPQSVEGLFLAALEKKTPAERAQFLDETCGADLEQRRRVEALLLAYDDAGSFLEKSPVGSGTAEPLSLDFLTPSDDPSLLGTLGDYQVQEVIGQGGMGIVFRALDPKLNRIVAIKVMSPLLAVNPNARKRFLREAQAAAAVSHPHIVTIHAVDEATLPYLVMEYVVGQSLQEKLDKVGSLKVTEILRIGNQITEGLAAAHKQGLIHRDIKPANILLENGVERVKITDFGLARAVDDVTITRTGEVSGTPQYMSPEQASGDRVDQRSDLFSLGAVMYAMCTGRSPFRASNLAAVVRRVCDDTPRPIQEVNEDIPEWLIEIIECLLEKQPEHRIQTAAEIAELLGTHLARLQHPGYTPEARPPRAARPAPRQKIEVPQAPQPVETVADLEPELRHKTPGNLVGGMLLAVGVGIFLAFSLMRTGPQLEEVHLLDKVVKVSGTLVAIMVFSTIIYLVRGTEGRRLPATTWFLCLASLNLTLFLSFVITLMVRMKVPLLNVEPDMYQVLLASLIALLGVSGFAVYQLWRFYQSLEPGQFNAMQQRDAWLFTIMGIGIWVLLVLWNWAEATGIIPAMLSISKDWQMVPVIVLALLGGLCLSVGFWLDQNLKKRLGLTAEDALEIPETVMAPQGKRGSQFDRIVVGVGAVLLILPLLIWLFGISTGLHFTYSVAEMVLVSSLFFVPVGLLVMICGAQNLVEPDSRSEKVLDGLFLLACLFAGPVGILLYIARYLKRRDARAAGTLEQQPAPEGDPFVQEQRRSNKRVIIGVLVGILLQLSSILVVQIWRHLNPTEQGFILSWGLNLVVVSAMLIAAYFIRRKGAAAANRNPWVFMEWVTILVACLMLLSLLLPTLRNPANEKVILQYSGTTPISKVVVEADRYYQVQSWPYELIVEPGVQYIKVSFTASGQLVKFTKKIDKQPGEPLLVDLTSQIVAMTRNLQKPTPAELRGPGAILISGQTPFLRAGIFTIYSPDAASMEMGGGDMSGMGMSGEFRSPGPLGFAERFFTLEPMTHEVPAGKYTIRVASTLAGWEGEYSTPQYDLKEVEVKPGEIVSVTIKPDYRKLAENHPDWSRGGLFKFHWAKTNRYSLKIYTLSLPQALVVQQLLQAYADGKPDVAESALLKVAAENNKAEPPKTLAAIFNNGQHPAWKSLIIPGKTTGTWRLTEQQLNQPVQSMGGGGLGDGFGSRVTNPFGGGTFENNRTQSQQHSFPEQKQGTQNPFSQQPVQATKPRPARTPYKSVVLFGKDPGMSIDLAPLKNDSGTRIMKRVQRGASTFEVTPGEYAVTVSTQLVGWATNGRSARYVDSELNLKADQSVEKTLHYDFKKLAANHRDWAADEHFYFHWPNPKQGVGMEFDFSAQQAKVVQELLQAFADGKPDVPETTLLKIFGNVIELDKSSNSQLKSLEEIFSDIKQPDWKQLIVPGQSEKTWRLVDPEFQQRQQAKSQTTEKSSEPVGGGVK</sequence>
<evidence type="ECO:0000256" key="4">
    <source>
        <dbReference type="ARBA" id="ARBA00022741"/>
    </source>
</evidence>
<feature type="compositionally biased region" description="Polar residues" evidence="8">
    <location>
        <begin position="1212"/>
        <end position="1241"/>
    </location>
</feature>
<evidence type="ECO:0000259" key="10">
    <source>
        <dbReference type="PROSITE" id="PS50011"/>
    </source>
</evidence>
<feature type="region of interest" description="Disordered" evidence="8">
    <location>
        <begin position="1203"/>
        <end position="1251"/>
    </location>
</feature>
<dbReference type="Pfam" id="PF00069">
    <property type="entry name" value="Pkinase"/>
    <property type="match status" value="1"/>
</dbReference>
<dbReference type="PROSITE" id="PS50011">
    <property type="entry name" value="PROTEIN_KINASE_DOM"/>
    <property type="match status" value="1"/>
</dbReference>
<dbReference type="InterPro" id="IPR000719">
    <property type="entry name" value="Prot_kinase_dom"/>
</dbReference>
<organism evidence="11 12">
    <name type="scientific">Gimesia chilikensis</name>
    <dbReference type="NCBI Taxonomy" id="2605989"/>
    <lineage>
        <taxon>Bacteria</taxon>
        <taxon>Pseudomonadati</taxon>
        <taxon>Planctomycetota</taxon>
        <taxon>Planctomycetia</taxon>
        <taxon>Planctomycetales</taxon>
        <taxon>Planctomycetaceae</taxon>
        <taxon>Gimesia</taxon>
    </lineage>
</organism>
<keyword evidence="12" id="KW-1185">Reference proteome</keyword>
<dbReference type="GO" id="GO:0004674">
    <property type="term" value="F:protein serine/threonine kinase activity"/>
    <property type="evidence" value="ECO:0007669"/>
    <property type="project" value="UniProtKB-KW"/>
</dbReference>
<feature type="transmembrane region" description="Helical" evidence="9">
    <location>
        <begin position="518"/>
        <end position="541"/>
    </location>
</feature>
<evidence type="ECO:0000256" key="7">
    <source>
        <dbReference type="PROSITE-ProRule" id="PRU10141"/>
    </source>
</evidence>
<dbReference type="InterPro" id="IPR011009">
    <property type="entry name" value="Kinase-like_dom_sf"/>
</dbReference>
<proteinExistence type="predicted"/>
<dbReference type="InterPro" id="IPR017441">
    <property type="entry name" value="Protein_kinase_ATP_BS"/>
</dbReference>
<evidence type="ECO:0000256" key="1">
    <source>
        <dbReference type="ARBA" id="ARBA00012513"/>
    </source>
</evidence>
<evidence type="ECO:0000256" key="9">
    <source>
        <dbReference type="SAM" id="Phobius"/>
    </source>
</evidence>
<dbReference type="PROSITE" id="PS00107">
    <property type="entry name" value="PROTEIN_KINASE_ATP"/>
    <property type="match status" value="1"/>
</dbReference>
<feature type="transmembrane region" description="Helical" evidence="9">
    <location>
        <begin position="654"/>
        <end position="675"/>
    </location>
</feature>
<feature type="transmembrane region" description="Helical" evidence="9">
    <location>
        <begin position="451"/>
        <end position="471"/>
    </location>
</feature>
<accession>A0A517PQ47</accession>
<keyword evidence="9" id="KW-1133">Transmembrane helix</keyword>
<feature type="transmembrane region" description="Helical" evidence="9">
    <location>
        <begin position="778"/>
        <end position="798"/>
    </location>
</feature>
<feature type="transmembrane region" description="Helical" evidence="9">
    <location>
        <begin position="561"/>
        <end position="580"/>
    </location>
</feature>
<protein>
    <recommendedName>
        <fullName evidence="1">non-specific serine/threonine protein kinase</fullName>
        <ecNumber evidence="1">2.7.11.1</ecNumber>
    </recommendedName>
</protein>
<dbReference type="PANTHER" id="PTHR43289:SF6">
    <property type="entry name" value="SERINE_THREONINE-PROTEIN KINASE NEKL-3"/>
    <property type="match status" value="1"/>
</dbReference>
<dbReference type="GO" id="GO:0005524">
    <property type="term" value="F:ATP binding"/>
    <property type="evidence" value="ECO:0007669"/>
    <property type="project" value="UniProtKB-UniRule"/>
</dbReference>
<feature type="region of interest" description="Disordered" evidence="8">
    <location>
        <begin position="1450"/>
        <end position="1474"/>
    </location>
</feature>
<evidence type="ECO:0000313" key="12">
    <source>
        <dbReference type="Proteomes" id="UP000320421"/>
    </source>
</evidence>
<feature type="transmembrane region" description="Helical" evidence="9">
    <location>
        <begin position="601"/>
        <end position="618"/>
    </location>
</feature>
<feature type="region of interest" description="Disordered" evidence="8">
    <location>
        <begin position="1"/>
        <end position="23"/>
    </location>
</feature>
<feature type="transmembrane region" description="Helical" evidence="9">
    <location>
        <begin position="810"/>
        <end position="830"/>
    </location>
</feature>
<evidence type="ECO:0000256" key="3">
    <source>
        <dbReference type="ARBA" id="ARBA00022679"/>
    </source>
</evidence>
<feature type="transmembrane region" description="Helical" evidence="9">
    <location>
        <begin position="723"/>
        <end position="742"/>
    </location>
</feature>
<dbReference type="CDD" id="cd14014">
    <property type="entry name" value="STKc_PknB_like"/>
    <property type="match status" value="1"/>
</dbReference>
<feature type="transmembrane region" description="Helical" evidence="9">
    <location>
        <begin position="687"/>
        <end position="711"/>
    </location>
</feature>
<feature type="transmembrane region" description="Helical" evidence="9">
    <location>
        <begin position="842"/>
        <end position="863"/>
    </location>
</feature>
<dbReference type="EMBL" id="CP036266">
    <property type="protein sequence ID" value="QDT21504.1"/>
    <property type="molecule type" value="Genomic_DNA"/>
</dbReference>
<gene>
    <name evidence="11" type="primary">pknB_10</name>
    <name evidence="11" type="ORF">HG66A1_33060</name>
</gene>
<reference evidence="11 12" key="1">
    <citation type="submission" date="2019-02" db="EMBL/GenBank/DDBJ databases">
        <title>Deep-cultivation of Planctomycetes and their phenomic and genomic characterization uncovers novel biology.</title>
        <authorList>
            <person name="Wiegand S."/>
            <person name="Jogler M."/>
            <person name="Boedeker C."/>
            <person name="Pinto D."/>
            <person name="Vollmers J."/>
            <person name="Rivas-Marin E."/>
            <person name="Kohn T."/>
            <person name="Peeters S.H."/>
            <person name="Heuer A."/>
            <person name="Rast P."/>
            <person name="Oberbeckmann S."/>
            <person name="Bunk B."/>
            <person name="Jeske O."/>
            <person name="Meyerdierks A."/>
            <person name="Storesund J.E."/>
            <person name="Kallscheuer N."/>
            <person name="Luecker S."/>
            <person name="Lage O.M."/>
            <person name="Pohl T."/>
            <person name="Merkel B.J."/>
            <person name="Hornburger P."/>
            <person name="Mueller R.-W."/>
            <person name="Bruemmer F."/>
            <person name="Labrenz M."/>
            <person name="Spormann A.M."/>
            <person name="Op den Camp H."/>
            <person name="Overmann J."/>
            <person name="Amann R."/>
            <person name="Jetten M.S.M."/>
            <person name="Mascher T."/>
            <person name="Medema M.H."/>
            <person name="Devos D.P."/>
            <person name="Kaster A.-K."/>
            <person name="Ovreas L."/>
            <person name="Rohde M."/>
            <person name="Galperin M.Y."/>
            <person name="Jogler C."/>
        </authorList>
    </citation>
    <scope>NUCLEOTIDE SEQUENCE [LARGE SCALE GENOMIC DNA]</scope>
    <source>
        <strain evidence="11 12">HG66A1</strain>
    </source>
</reference>
<dbReference type="SMART" id="SM00220">
    <property type="entry name" value="S_TKc"/>
    <property type="match status" value="1"/>
</dbReference>